<organism evidence="1 2">
    <name type="scientific">Salix dunnii</name>
    <dbReference type="NCBI Taxonomy" id="1413687"/>
    <lineage>
        <taxon>Eukaryota</taxon>
        <taxon>Viridiplantae</taxon>
        <taxon>Streptophyta</taxon>
        <taxon>Embryophyta</taxon>
        <taxon>Tracheophyta</taxon>
        <taxon>Spermatophyta</taxon>
        <taxon>Magnoliopsida</taxon>
        <taxon>eudicotyledons</taxon>
        <taxon>Gunneridae</taxon>
        <taxon>Pentapetalae</taxon>
        <taxon>rosids</taxon>
        <taxon>fabids</taxon>
        <taxon>Malpighiales</taxon>
        <taxon>Salicaceae</taxon>
        <taxon>Saliceae</taxon>
        <taxon>Salix</taxon>
    </lineage>
</organism>
<protein>
    <submittedName>
        <fullName evidence="1">Uncharacterized protein</fullName>
    </submittedName>
</protein>
<sequence>MNGGGFWWDLPIDNMEQDELEAYKELMEELKKNLIARLGLIESTCNAFSDACDWTMGCYLQFYVQGKFDSLHQELLASTNNAWYNVVPSSNLPPIFLVNFLP</sequence>
<dbReference type="EMBL" id="JADGMS010000016">
    <property type="protein sequence ID" value="KAF9665225.1"/>
    <property type="molecule type" value="Genomic_DNA"/>
</dbReference>
<accession>A0A835MGJ3</accession>
<gene>
    <name evidence="1" type="ORF">SADUNF_Sadunf16G0100500</name>
</gene>
<proteinExistence type="predicted"/>
<evidence type="ECO:0000313" key="2">
    <source>
        <dbReference type="Proteomes" id="UP000657918"/>
    </source>
</evidence>
<dbReference type="Proteomes" id="UP000657918">
    <property type="component" value="Chromosome 16"/>
</dbReference>
<keyword evidence="2" id="KW-1185">Reference proteome</keyword>
<dbReference type="AlphaFoldDB" id="A0A835MGJ3"/>
<reference evidence="1 2" key="1">
    <citation type="submission" date="2020-10" db="EMBL/GenBank/DDBJ databases">
        <title>Plant Genome Project.</title>
        <authorList>
            <person name="Zhang R.-G."/>
        </authorList>
    </citation>
    <scope>NUCLEOTIDE SEQUENCE [LARGE SCALE GENOMIC DNA]</scope>
    <source>
        <strain evidence="1">FAFU-HL-1</strain>
        <tissue evidence="1">Leaf</tissue>
    </source>
</reference>
<name>A0A835MGJ3_9ROSI</name>
<evidence type="ECO:0000313" key="1">
    <source>
        <dbReference type="EMBL" id="KAF9665225.1"/>
    </source>
</evidence>
<comment type="caution">
    <text evidence="1">The sequence shown here is derived from an EMBL/GenBank/DDBJ whole genome shotgun (WGS) entry which is preliminary data.</text>
</comment>